<dbReference type="Proteomes" id="UP000530660">
    <property type="component" value="Unassembled WGS sequence"/>
</dbReference>
<feature type="region of interest" description="Disordered" evidence="1">
    <location>
        <begin position="107"/>
        <end position="154"/>
    </location>
</feature>
<dbReference type="OrthoDB" id="10658965at2759"/>
<protein>
    <submittedName>
        <fullName evidence="2">Uncharacterized protein</fullName>
    </submittedName>
</protein>
<gene>
    <name evidence="2" type="ORF">F1559_003436</name>
</gene>
<feature type="region of interest" description="Disordered" evidence="1">
    <location>
        <begin position="1"/>
        <end position="43"/>
    </location>
</feature>
<feature type="compositionally biased region" description="Low complexity" evidence="1">
    <location>
        <begin position="112"/>
        <end position="126"/>
    </location>
</feature>
<sequence length="194" mass="21408">MTQDNPVRHLGHQGRGRSLGRRGHLNGPRARAENWLPRAPPRDAPQEVLATYLAERRQRWPRLTDQTSSHPSANTSFQDSGVTAPPALMKERAVAFFPEGGGPGDCLAPECTSSLQSTSTESTATSVPKTSVGTRATASKQTTRRTRAGRRAETRPTALFRALLEPDARLEERQRVLLECLEYIARERGWIASV</sequence>
<feature type="region of interest" description="Disordered" evidence="1">
    <location>
        <begin position="61"/>
        <end position="83"/>
    </location>
</feature>
<organism evidence="2 3">
    <name type="scientific">Cyanidiococcus yangmingshanensis</name>
    <dbReference type="NCBI Taxonomy" id="2690220"/>
    <lineage>
        <taxon>Eukaryota</taxon>
        <taxon>Rhodophyta</taxon>
        <taxon>Bangiophyceae</taxon>
        <taxon>Cyanidiales</taxon>
        <taxon>Cyanidiaceae</taxon>
        <taxon>Cyanidiococcus</taxon>
    </lineage>
</organism>
<accession>A0A7J7ICE3</accession>
<dbReference type="AlphaFoldDB" id="A0A7J7ICE3"/>
<evidence type="ECO:0000313" key="3">
    <source>
        <dbReference type="Proteomes" id="UP000530660"/>
    </source>
</evidence>
<name>A0A7J7ICE3_9RHOD</name>
<evidence type="ECO:0000313" key="2">
    <source>
        <dbReference type="EMBL" id="KAF6000776.1"/>
    </source>
</evidence>
<feature type="compositionally biased region" description="Basic residues" evidence="1">
    <location>
        <begin position="9"/>
        <end position="24"/>
    </location>
</feature>
<reference evidence="2 3" key="1">
    <citation type="journal article" date="2020" name="J. Phycol.">
        <title>Comparative genome analysis reveals Cyanidiococcus gen. nov., a new extremophilic red algal genus sister to Cyanidioschyzon (Cyanidioschyzonaceae, Rhodophyta).</title>
        <authorList>
            <person name="Liu S.-L."/>
            <person name="Chiang Y.-R."/>
            <person name="Yoon H.S."/>
            <person name="Fu H.-Y."/>
        </authorList>
    </citation>
    <scope>NUCLEOTIDE SEQUENCE [LARGE SCALE GENOMIC DNA]</scope>
    <source>
        <strain evidence="2 3">THAL066</strain>
    </source>
</reference>
<evidence type="ECO:0000256" key="1">
    <source>
        <dbReference type="SAM" id="MobiDB-lite"/>
    </source>
</evidence>
<feature type="compositionally biased region" description="Polar residues" evidence="1">
    <location>
        <begin position="127"/>
        <end position="141"/>
    </location>
</feature>
<comment type="caution">
    <text evidence="2">The sequence shown here is derived from an EMBL/GenBank/DDBJ whole genome shotgun (WGS) entry which is preliminary data.</text>
</comment>
<feature type="compositionally biased region" description="Polar residues" evidence="1">
    <location>
        <begin position="64"/>
        <end position="81"/>
    </location>
</feature>
<keyword evidence="3" id="KW-1185">Reference proteome</keyword>
<proteinExistence type="predicted"/>
<dbReference type="EMBL" id="VWRR01000018">
    <property type="protein sequence ID" value="KAF6000776.1"/>
    <property type="molecule type" value="Genomic_DNA"/>
</dbReference>